<evidence type="ECO:0000256" key="1">
    <source>
        <dbReference type="ARBA" id="ARBA00013194"/>
    </source>
</evidence>
<proteinExistence type="predicted"/>
<keyword evidence="7" id="KW-1185">Reference proteome</keyword>
<dbReference type="Pfam" id="PF00160">
    <property type="entry name" value="Pro_isomerase"/>
    <property type="match status" value="1"/>
</dbReference>
<dbReference type="EMBL" id="LDTB01000040">
    <property type="protein sequence ID" value="KTT71415.1"/>
    <property type="molecule type" value="Genomic_DNA"/>
</dbReference>
<reference evidence="6 7" key="1">
    <citation type="journal article" date="2016" name="Front. Microbiol.">
        <title>Genomic Resource of Rice Seed Associated Bacteria.</title>
        <authorList>
            <person name="Midha S."/>
            <person name="Bansal K."/>
            <person name="Sharma S."/>
            <person name="Kumar N."/>
            <person name="Patil P.P."/>
            <person name="Chaudhry V."/>
            <person name="Patil P.B."/>
        </authorList>
    </citation>
    <scope>NUCLEOTIDE SEQUENCE [LARGE SCALE GENOMIC DNA]</scope>
    <source>
        <strain evidence="6 7">NS334</strain>
    </source>
</reference>
<evidence type="ECO:0000256" key="4">
    <source>
        <dbReference type="SAM" id="SignalP"/>
    </source>
</evidence>
<feature type="chain" id="PRO_5007548221" description="peptidylprolyl isomerase" evidence="4">
    <location>
        <begin position="17"/>
        <end position="211"/>
    </location>
</feature>
<evidence type="ECO:0000256" key="2">
    <source>
        <dbReference type="ARBA" id="ARBA00023110"/>
    </source>
</evidence>
<comment type="caution">
    <text evidence="6">The sequence shown here is derived from an EMBL/GenBank/DDBJ whole genome shotgun (WGS) entry which is preliminary data.</text>
</comment>
<feature type="signal peptide" evidence="4">
    <location>
        <begin position="1"/>
        <end position="16"/>
    </location>
</feature>
<dbReference type="InterPro" id="IPR029000">
    <property type="entry name" value="Cyclophilin-like_dom_sf"/>
</dbReference>
<feature type="domain" description="PPIase cyclophilin-type" evidence="5">
    <location>
        <begin position="42"/>
        <end position="211"/>
    </location>
</feature>
<dbReference type="InterPro" id="IPR044665">
    <property type="entry name" value="E_coli_cyclophilin_A-like"/>
</dbReference>
<gene>
    <name evidence="6" type="ORF">NS334_10620</name>
</gene>
<organism evidence="6 7">
    <name type="scientific">Sphingomonas endophytica</name>
    <dbReference type="NCBI Taxonomy" id="869719"/>
    <lineage>
        <taxon>Bacteria</taxon>
        <taxon>Pseudomonadati</taxon>
        <taxon>Pseudomonadota</taxon>
        <taxon>Alphaproteobacteria</taxon>
        <taxon>Sphingomonadales</taxon>
        <taxon>Sphingomonadaceae</taxon>
        <taxon>Sphingomonas</taxon>
    </lineage>
</organism>
<dbReference type="PROSITE" id="PS50072">
    <property type="entry name" value="CSA_PPIASE_2"/>
    <property type="match status" value="1"/>
</dbReference>
<accession>A0A147I1H4</accession>
<dbReference type="PATRIC" id="fig|869719.3.peg.2072"/>
<keyword evidence="3 6" id="KW-0413">Isomerase</keyword>
<dbReference type="Gene3D" id="2.40.100.10">
    <property type="entry name" value="Cyclophilin-like"/>
    <property type="match status" value="1"/>
</dbReference>
<dbReference type="AlphaFoldDB" id="A0A147I1H4"/>
<protein>
    <recommendedName>
        <fullName evidence="1">peptidylprolyl isomerase</fullName>
        <ecNumber evidence="1">5.2.1.8</ecNumber>
    </recommendedName>
</protein>
<dbReference type="PANTHER" id="PTHR43246">
    <property type="entry name" value="PEPTIDYL-PROLYL CIS-TRANS ISOMERASE CYP38, CHLOROPLASTIC"/>
    <property type="match status" value="1"/>
</dbReference>
<keyword evidence="2" id="KW-0697">Rotamase</keyword>
<evidence type="ECO:0000259" key="5">
    <source>
        <dbReference type="PROSITE" id="PS50072"/>
    </source>
</evidence>
<dbReference type="Proteomes" id="UP000074310">
    <property type="component" value="Unassembled WGS sequence"/>
</dbReference>
<dbReference type="InterPro" id="IPR002130">
    <property type="entry name" value="Cyclophilin-type_PPIase_dom"/>
</dbReference>
<name>A0A147I1H4_9SPHN</name>
<dbReference type="GO" id="GO:0003755">
    <property type="term" value="F:peptidyl-prolyl cis-trans isomerase activity"/>
    <property type="evidence" value="ECO:0007669"/>
    <property type="project" value="UniProtKB-KW"/>
</dbReference>
<dbReference type="EC" id="5.2.1.8" evidence="1"/>
<sequence>MIAAAVLLLAALQTEAAPPPVPPAPPAPSTLPAPVVAPTPVALTRVILTTEAGQIVIGVDTKAAPVTAGNFLKYVDGKKLDGTPFYRAVKVADGYGLVQFGTRNDPKRTLPAIRHEPTTQTGLSHTDGAISMAMATPGTAAGDFFVVVGDLPSMDAKDGQPGFAAFGRVLEGMDVIRSILAAPTSPTLGEGAMKGQMLSPVIRITTARRAP</sequence>
<evidence type="ECO:0000256" key="3">
    <source>
        <dbReference type="ARBA" id="ARBA00023235"/>
    </source>
</evidence>
<dbReference type="SUPFAM" id="SSF50891">
    <property type="entry name" value="Cyclophilin-like"/>
    <property type="match status" value="1"/>
</dbReference>
<dbReference type="OrthoDB" id="9807797at2"/>
<keyword evidence="4" id="KW-0732">Signal</keyword>
<evidence type="ECO:0000313" key="7">
    <source>
        <dbReference type="Proteomes" id="UP000074310"/>
    </source>
</evidence>
<dbReference type="RefSeq" id="WP_058755936.1">
    <property type="nucleotide sequence ID" value="NZ_LDTB01000040.1"/>
</dbReference>
<evidence type="ECO:0000313" key="6">
    <source>
        <dbReference type="EMBL" id="KTT71415.1"/>
    </source>
</evidence>